<gene>
    <name evidence="2" type="ORF">DACRYDRAFT_16218</name>
</gene>
<dbReference type="RefSeq" id="XP_040628453.1">
    <property type="nucleotide sequence ID" value="XM_040771174.1"/>
</dbReference>
<organism evidence="2 3">
    <name type="scientific">Dacryopinax primogenitus (strain DJM 731)</name>
    <name type="common">Brown rot fungus</name>
    <dbReference type="NCBI Taxonomy" id="1858805"/>
    <lineage>
        <taxon>Eukaryota</taxon>
        <taxon>Fungi</taxon>
        <taxon>Dikarya</taxon>
        <taxon>Basidiomycota</taxon>
        <taxon>Agaricomycotina</taxon>
        <taxon>Dacrymycetes</taxon>
        <taxon>Dacrymycetales</taxon>
        <taxon>Dacrymycetaceae</taxon>
        <taxon>Dacryopinax</taxon>
    </lineage>
</organism>
<sequence length="101" mass="11634">MDDANKEDQLSDQAGRNTLHAAHGIQQHMGHNKPLHELHPQHGQQQVNSEGQQQHEEELQPPLLHEAPQLEDKLQDPIQQHMQQSAEKLMEFLQQPEAQLH</sequence>
<evidence type="ECO:0000313" key="2">
    <source>
        <dbReference type="EMBL" id="EJU01556.1"/>
    </source>
</evidence>
<name>M5FUW1_DACPD</name>
<evidence type="ECO:0000256" key="1">
    <source>
        <dbReference type="SAM" id="MobiDB-lite"/>
    </source>
</evidence>
<dbReference type="EMBL" id="JH795864">
    <property type="protein sequence ID" value="EJU01556.1"/>
    <property type="molecule type" value="Genomic_DNA"/>
</dbReference>
<proteinExistence type="predicted"/>
<dbReference type="AlphaFoldDB" id="M5FUW1"/>
<dbReference type="GeneID" id="63686236"/>
<feature type="region of interest" description="Disordered" evidence="1">
    <location>
        <begin position="1"/>
        <end position="69"/>
    </location>
</feature>
<dbReference type="HOGENOM" id="CLU_2291599_0_0_1"/>
<accession>M5FUW1</accession>
<keyword evidence="3" id="KW-1185">Reference proteome</keyword>
<dbReference type="Proteomes" id="UP000030653">
    <property type="component" value="Unassembled WGS sequence"/>
</dbReference>
<evidence type="ECO:0000313" key="3">
    <source>
        <dbReference type="Proteomes" id="UP000030653"/>
    </source>
</evidence>
<protein>
    <submittedName>
        <fullName evidence="2">Uncharacterized protein</fullName>
    </submittedName>
</protein>
<reference evidence="2 3" key="1">
    <citation type="journal article" date="2012" name="Science">
        <title>The Paleozoic origin of enzymatic lignin decomposition reconstructed from 31 fungal genomes.</title>
        <authorList>
            <person name="Floudas D."/>
            <person name="Binder M."/>
            <person name="Riley R."/>
            <person name="Barry K."/>
            <person name="Blanchette R.A."/>
            <person name="Henrissat B."/>
            <person name="Martinez A.T."/>
            <person name="Otillar R."/>
            <person name="Spatafora J.W."/>
            <person name="Yadav J.S."/>
            <person name="Aerts A."/>
            <person name="Benoit I."/>
            <person name="Boyd A."/>
            <person name="Carlson A."/>
            <person name="Copeland A."/>
            <person name="Coutinho P.M."/>
            <person name="de Vries R.P."/>
            <person name="Ferreira P."/>
            <person name="Findley K."/>
            <person name="Foster B."/>
            <person name="Gaskell J."/>
            <person name="Glotzer D."/>
            <person name="Gorecki P."/>
            <person name="Heitman J."/>
            <person name="Hesse C."/>
            <person name="Hori C."/>
            <person name="Igarashi K."/>
            <person name="Jurgens J.A."/>
            <person name="Kallen N."/>
            <person name="Kersten P."/>
            <person name="Kohler A."/>
            <person name="Kuees U."/>
            <person name="Kumar T.K.A."/>
            <person name="Kuo A."/>
            <person name="LaButti K."/>
            <person name="Larrondo L.F."/>
            <person name="Lindquist E."/>
            <person name="Ling A."/>
            <person name="Lombard V."/>
            <person name="Lucas S."/>
            <person name="Lundell T."/>
            <person name="Martin R."/>
            <person name="McLaughlin D.J."/>
            <person name="Morgenstern I."/>
            <person name="Morin E."/>
            <person name="Murat C."/>
            <person name="Nagy L.G."/>
            <person name="Nolan M."/>
            <person name="Ohm R.A."/>
            <person name="Patyshakuliyeva A."/>
            <person name="Rokas A."/>
            <person name="Ruiz-Duenas F.J."/>
            <person name="Sabat G."/>
            <person name="Salamov A."/>
            <person name="Samejima M."/>
            <person name="Schmutz J."/>
            <person name="Slot J.C."/>
            <person name="St John F."/>
            <person name="Stenlid J."/>
            <person name="Sun H."/>
            <person name="Sun S."/>
            <person name="Syed K."/>
            <person name="Tsang A."/>
            <person name="Wiebenga A."/>
            <person name="Young D."/>
            <person name="Pisabarro A."/>
            <person name="Eastwood D.C."/>
            <person name="Martin F."/>
            <person name="Cullen D."/>
            <person name="Grigoriev I.V."/>
            <person name="Hibbett D.S."/>
        </authorList>
    </citation>
    <scope>NUCLEOTIDE SEQUENCE [LARGE SCALE GENOMIC DNA]</scope>
    <source>
        <strain evidence="2 3">DJM-731 SS1</strain>
    </source>
</reference>
<feature type="compositionally biased region" description="Low complexity" evidence="1">
    <location>
        <begin position="41"/>
        <end position="52"/>
    </location>
</feature>